<feature type="domain" description="Glycosyltransferase 2-like" evidence="2">
    <location>
        <begin position="8"/>
        <end position="166"/>
    </location>
</feature>
<feature type="transmembrane region" description="Helical" evidence="1">
    <location>
        <begin position="235"/>
        <end position="255"/>
    </location>
</feature>
<accession>A0A3C1KPG3</accession>
<sequence>MTRLVIQIPCFNEALTLPATLGDLPSVIEGVASIEVLVIDDGSTDDTSAVARQHGVQHIVRHTHNQGLGRAFRTGLDHALQLGADLIVNLDADGQYCGKDIARLIAPLLSGAADIVIGDRQPTRNPEFSRLKRSLQGLGSRAVVALSGIQTPDAVSGFRALTREAALRMNILSKFSYTVEMIIQAAHKQLRVVSIPVSVNPARRPSRLFRNLPHFISRQLITMLRMYAMYQPMRLFFSAGVVLSLLGALPVLRFLLRYLAGDGSGHIQSLLLGGVLMTMGFVLFVAGLLSDLISQNRQLQELTLEKVRRLELDGRQRHDTDE</sequence>
<evidence type="ECO:0000313" key="4">
    <source>
        <dbReference type="Proteomes" id="UP000259273"/>
    </source>
</evidence>
<name>A0A3C1KPG3_9GAMM</name>
<organism evidence="3 4">
    <name type="scientific">Haliea salexigens</name>
    <dbReference type="NCBI Taxonomy" id="287487"/>
    <lineage>
        <taxon>Bacteria</taxon>
        <taxon>Pseudomonadati</taxon>
        <taxon>Pseudomonadota</taxon>
        <taxon>Gammaproteobacteria</taxon>
        <taxon>Cellvibrionales</taxon>
        <taxon>Halieaceae</taxon>
        <taxon>Haliea</taxon>
    </lineage>
</organism>
<feature type="transmembrane region" description="Helical" evidence="1">
    <location>
        <begin position="267"/>
        <end position="289"/>
    </location>
</feature>
<keyword evidence="1" id="KW-1133">Transmembrane helix</keyword>
<evidence type="ECO:0000256" key="1">
    <source>
        <dbReference type="SAM" id="Phobius"/>
    </source>
</evidence>
<comment type="caution">
    <text evidence="3">The sequence shown here is derived from an EMBL/GenBank/DDBJ whole genome shotgun (WGS) entry which is preliminary data.</text>
</comment>
<keyword evidence="3" id="KW-0808">Transferase</keyword>
<protein>
    <submittedName>
        <fullName evidence="3">Glycosyl transferase</fullName>
    </submittedName>
</protein>
<dbReference type="CDD" id="cd04179">
    <property type="entry name" value="DPM_DPG-synthase_like"/>
    <property type="match status" value="1"/>
</dbReference>
<dbReference type="InterPro" id="IPR050256">
    <property type="entry name" value="Glycosyltransferase_2"/>
</dbReference>
<dbReference type="PANTHER" id="PTHR48090:SF7">
    <property type="entry name" value="RFBJ PROTEIN"/>
    <property type="match status" value="1"/>
</dbReference>
<dbReference type="EMBL" id="DMND01000149">
    <property type="protein sequence ID" value="HAN28234.1"/>
    <property type="molecule type" value="Genomic_DNA"/>
</dbReference>
<dbReference type="AlphaFoldDB" id="A0A3C1KPG3"/>
<dbReference type="SUPFAM" id="SSF53448">
    <property type="entry name" value="Nucleotide-diphospho-sugar transferases"/>
    <property type="match status" value="1"/>
</dbReference>
<evidence type="ECO:0000313" key="3">
    <source>
        <dbReference type="EMBL" id="HAN28234.1"/>
    </source>
</evidence>
<dbReference type="Gene3D" id="3.90.550.10">
    <property type="entry name" value="Spore Coat Polysaccharide Biosynthesis Protein SpsA, Chain A"/>
    <property type="match status" value="1"/>
</dbReference>
<reference evidence="3 4" key="1">
    <citation type="journal article" date="2018" name="Nat. Biotechnol.">
        <title>A standardized bacterial taxonomy based on genome phylogeny substantially revises the tree of life.</title>
        <authorList>
            <person name="Parks D.H."/>
            <person name="Chuvochina M."/>
            <person name="Waite D.W."/>
            <person name="Rinke C."/>
            <person name="Skarshewski A."/>
            <person name="Chaumeil P.A."/>
            <person name="Hugenholtz P."/>
        </authorList>
    </citation>
    <scope>NUCLEOTIDE SEQUENCE [LARGE SCALE GENOMIC DNA]</scope>
    <source>
        <strain evidence="3">UBA9158</strain>
    </source>
</reference>
<dbReference type="Proteomes" id="UP000259273">
    <property type="component" value="Unassembled WGS sequence"/>
</dbReference>
<keyword evidence="1" id="KW-0812">Transmembrane</keyword>
<dbReference type="InterPro" id="IPR029044">
    <property type="entry name" value="Nucleotide-diphossugar_trans"/>
</dbReference>
<dbReference type="Pfam" id="PF00535">
    <property type="entry name" value="Glycos_transf_2"/>
    <property type="match status" value="1"/>
</dbReference>
<dbReference type="GO" id="GO:0016740">
    <property type="term" value="F:transferase activity"/>
    <property type="evidence" value="ECO:0007669"/>
    <property type="project" value="UniProtKB-KW"/>
</dbReference>
<proteinExistence type="predicted"/>
<evidence type="ECO:0000259" key="2">
    <source>
        <dbReference type="Pfam" id="PF00535"/>
    </source>
</evidence>
<gene>
    <name evidence="3" type="ORF">DCP75_11045</name>
</gene>
<dbReference type="PANTHER" id="PTHR48090">
    <property type="entry name" value="UNDECAPRENYL-PHOSPHATE 4-DEOXY-4-FORMAMIDO-L-ARABINOSE TRANSFERASE-RELATED"/>
    <property type="match status" value="1"/>
</dbReference>
<keyword evidence="1" id="KW-0472">Membrane</keyword>
<dbReference type="InterPro" id="IPR001173">
    <property type="entry name" value="Glyco_trans_2-like"/>
</dbReference>